<keyword evidence="2 3" id="KW-0067">ATP-binding</keyword>
<comment type="caution">
    <text evidence="5">The sequence shown here is derived from an EMBL/GenBank/DDBJ whole genome shotgun (WGS) entry which is preliminary data.</text>
</comment>
<evidence type="ECO:0000259" key="4">
    <source>
        <dbReference type="PROSITE" id="PS51161"/>
    </source>
</evidence>
<evidence type="ECO:0000313" key="5">
    <source>
        <dbReference type="EMBL" id="OIQ56529.1"/>
    </source>
</evidence>
<protein>
    <submittedName>
        <fullName evidence="5">Anaerobic ribonucleoside-triphosphate reductase</fullName>
        <ecNumber evidence="5">1.17.4.2</ecNumber>
    </submittedName>
</protein>
<feature type="domain" description="ATP-cone" evidence="4">
    <location>
        <begin position="4"/>
        <end position="96"/>
    </location>
</feature>
<evidence type="ECO:0000256" key="3">
    <source>
        <dbReference type="PROSITE-ProRule" id="PRU00492"/>
    </source>
</evidence>
<sequence>MIPKKIIKRDGRVVDFDEERIINAIYKAAQAVGGQDRRQASRLANQVTALLAEKFVDRLPTVEDVQDLVEKVLIENGHARTAKAYILYRQQHAEWRDFRHLLVNVQEMVQGYLDGQDWRINENSNMNYSLQGLNNHIIAAVSSRYWLEKVYPPAIREAHERGDIHIHDLGLLAPYCCGWDLADLLESGFAGVGQKVESAPPRHFRTALGQIANFFYTLQGEAAGAQAFSSFDTYLAPFIRYDGLDYREVKQALQEFIFNLNVPTRVGFQTPFVNLTMDVVVPQVLAGEPVIIGGERRKECYGDFQQEMDWLNIAFCEVMMEGDARGRIFTFPIPTYNITPDFPWESPVADRIMAMTAKYGIPYFANFINSDLKPEDVRSMCCRLRLDNRELKKRGGGLFGANPLTGSLGVVTINLPRLGYLSATKEEFLSGLKAKMDLAKESLLLKRNILEKLTEQGLYPYSRFYLRQVKERFGRYWENHFNTIGIVGMHEALLNFLGRGIDSREGRALALEILDFMRSVLTDYQVETGQLFNLEATPAEGTSYRLARLDRRLYPDIITSGTDEPYYTNSTHLPVGFTDDVFTALEHQDELQLKYTGGTVFHAYLGERVTDTVTCRRFLQAVMDNFRLPYFTITPTFSICPEHGYLSGEQWTCPECGRETEVWSRIVGYYRPVKNWNKGKQEEFRERRGFRPVACRDGQTGRAAS</sequence>
<gene>
    <name evidence="5" type="primary">nrdD</name>
    <name evidence="5" type="ORF">MOTE_23350</name>
</gene>
<dbReference type="PANTHER" id="PTHR21075:SF0">
    <property type="entry name" value="ANAEROBIC RIBONUCLEOSIDE-TRIPHOSPHATE REDUCTASE"/>
    <property type="match status" value="1"/>
</dbReference>
<dbReference type="EMBL" id="MDDC01000022">
    <property type="protein sequence ID" value="OIQ56529.1"/>
    <property type="molecule type" value="Genomic_DNA"/>
</dbReference>
<dbReference type="GO" id="GO:0006260">
    <property type="term" value="P:DNA replication"/>
    <property type="evidence" value="ECO:0007669"/>
    <property type="project" value="InterPro"/>
</dbReference>
<keyword evidence="5" id="KW-0560">Oxidoreductase</keyword>
<dbReference type="GO" id="GO:0009265">
    <property type="term" value="P:2'-deoxyribonucleotide biosynthetic process"/>
    <property type="evidence" value="ECO:0007669"/>
    <property type="project" value="TreeGrafter"/>
</dbReference>
<name>A0A1J5NBY4_NEOTH</name>
<organism evidence="5 6">
    <name type="scientific">Neomoorella thermoacetica</name>
    <name type="common">Clostridium thermoaceticum</name>
    <dbReference type="NCBI Taxonomy" id="1525"/>
    <lineage>
        <taxon>Bacteria</taxon>
        <taxon>Bacillati</taxon>
        <taxon>Bacillota</taxon>
        <taxon>Clostridia</taxon>
        <taxon>Neomoorellales</taxon>
        <taxon>Neomoorellaceae</taxon>
        <taxon>Neomoorella</taxon>
    </lineage>
</organism>
<evidence type="ECO:0000256" key="1">
    <source>
        <dbReference type="ARBA" id="ARBA00022741"/>
    </source>
</evidence>
<dbReference type="InterPro" id="IPR012833">
    <property type="entry name" value="NrdD"/>
</dbReference>
<keyword evidence="1 3" id="KW-0547">Nucleotide-binding</keyword>
<accession>A0A1J5NBY4</accession>
<evidence type="ECO:0000256" key="2">
    <source>
        <dbReference type="ARBA" id="ARBA00022840"/>
    </source>
</evidence>
<dbReference type="InterPro" id="IPR005144">
    <property type="entry name" value="ATP-cone_dom"/>
</dbReference>
<dbReference type="NCBIfam" id="NF006126">
    <property type="entry name" value="PRK08270.1"/>
    <property type="match status" value="1"/>
</dbReference>
<dbReference type="GO" id="GO:0031250">
    <property type="term" value="C:anaerobic ribonucleoside-triphosphate reductase complex"/>
    <property type="evidence" value="ECO:0007669"/>
    <property type="project" value="TreeGrafter"/>
</dbReference>
<proteinExistence type="predicted"/>
<dbReference type="OrthoDB" id="9804622at2"/>
<dbReference type="PROSITE" id="PS51161">
    <property type="entry name" value="ATP_CONE"/>
    <property type="match status" value="1"/>
</dbReference>
<dbReference type="Proteomes" id="UP000182811">
    <property type="component" value="Unassembled WGS sequence"/>
</dbReference>
<dbReference type="CDD" id="cd01675">
    <property type="entry name" value="RNR_III"/>
    <property type="match status" value="1"/>
</dbReference>
<dbReference type="Gene3D" id="3.20.70.20">
    <property type="match status" value="1"/>
</dbReference>
<dbReference type="Pfam" id="PF03477">
    <property type="entry name" value="ATP-cone"/>
    <property type="match status" value="1"/>
</dbReference>
<dbReference type="SUPFAM" id="SSF51998">
    <property type="entry name" value="PFL-like glycyl radical enzymes"/>
    <property type="match status" value="1"/>
</dbReference>
<dbReference type="Pfam" id="PF13597">
    <property type="entry name" value="NRDD"/>
    <property type="match status" value="1"/>
</dbReference>
<reference evidence="5 6" key="1">
    <citation type="submission" date="2016-08" db="EMBL/GenBank/DDBJ databases">
        <title>Genome-based comparison of Moorella thermoacetic strains.</title>
        <authorList>
            <person name="Poehlein A."/>
            <person name="Bengelsdorf F.R."/>
            <person name="Esser C."/>
            <person name="Duerre P."/>
            <person name="Daniel R."/>
        </authorList>
    </citation>
    <scope>NUCLEOTIDE SEQUENCE [LARGE SCALE GENOMIC DNA]</scope>
    <source>
        <strain evidence="5 6">DSM 21394</strain>
    </source>
</reference>
<dbReference type="GO" id="GO:0008998">
    <property type="term" value="F:ribonucleoside-triphosphate reductase (thioredoxin) activity"/>
    <property type="evidence" value="ECO:0007669"/>
    <property type="project" value="UniProtKB-EC"/>
</dbReference>
<dbReference type="EC" id="1.17.4.2" evidence="5"/>
<dbReference type="PANTHER" id="PTHR21075">
    <property type="entry name" value="ANAEROBIC RIBONUCLEOSIDE-TRIPHOSPHATE REDUCTASE"/>
    <property type="match status" value="1"/>
</dbReference>
<evidence type="ECO:0000313" key="6">
    <source>
        <dbReference type="Proteomes" id="UP000182811"/>
    </source>
</evidence>
<dbReference type="GO" id="GO:0005524">
    <property type="term" value="F:ATP binding"/>
    <property type="evidence" value="ECO:0007669"/>
    <property type="project" value="UniProtKB-UniRule"/>
</dbReference>
<dbReference type="NCBIfam" id="TIGR02487">
    <property type="entry name" value="NrdD"/>
    <property type="match status" value="1"/>
</dbReference>
<dbReference type="GO" id="GO:0004748">
    <property type="term" value="F:ribonucleoside-diphosphate reductase activity, thioredoxin disulfide as acceptor"/>
    <property type="evidence" value="ECO:0007669"/>
    <property type="project" value="TreeGrafter"/>
</dbReference>
<dbReference type="AlphaFoldDB" id="A0A1J5NBY4"/>